<evidence type="ECO:0000313" key="3">
    <source>
        <dbReference type="Proteomes" id="UP001500604"/>
    </source>
</evidence>
<gene>
    <name evidence="2" type="ORF">GCM10023116_36930</name>
</gene>
<keyword evidence="3" id="KW-1185">Reference proteome</keyword>
<keyword evidence="1" id="KW-1133">Transmembrane helix</keyword>
<name>A0ABP8V777_9GAMM</name>
<keyword evidence="1" id="KW-0472">Membrane</keyword>
<evidence type="ECO:0000313" key="2">
    <source>
        <dbReference type="EMBL" id="GAA4651409.1"/>
    </source>
</evidence>
<keyword evidence="1" id="KW-0812">Transmembrane</keyword>
<accession>A0ABP8V777</accession>
<dbReference type="EMBL" id="BAABFL010000451">
    <property type="protein sequence ID" value="GAA4651409.1"/>
    <property type="molecule type" value="Genomic_DNA"/>
</dbReference>
<sequence>MKKSDLESPCINQGFNPVSNSFTLTDQPTIPQQQNLGATAKNSGIHTVDTTPKIPENPLREENQTYKSITKYTIIIFKVAATIVGAIILIPIGAIAGIIRYTFENTVYFYKHYHKHHRGSVVTQREHLRQQSTALYYCLLVRINKQKERLLELCQRHNINIPTDSENSLSESRNTQSPPSNQLSDILGMIQRQIKQVKDFTSNLLIPDLNQEDINYAEQIFNETMTGNRDEVSLTALSVVFDQQYTAYQAENINLNLENSLINEIELLSDTQRRIERELQSINSISGRRRCHGCCVFCNYPPFEYIPSLPRAIAFSLVSFVTYLAPVGLFFGAINTVCLWIALIWDTEPFIDPFPWGARFPRIDERRIQQQTVP</sequence>
<protein>
    <submittedName>
        <fullName evidence="2">Uncharacterized protein</fullName>
    </submittedName>
</protein>
<reference evidence="3" key="1">
    <citation type="journal article" date="2019" name="Int. J. Syst. Evol. Microbiol.">
        <title>The Global Catalogue of Microorganisms (GCM) 10K type strain sequencing project: providing services to taxonomists for standard genome sequencing and annotation.</title>
        <authorList>
            <consortium name="The Broad Institute Genomics Platform"/>
            <consortium name="The Broad Institute Genome Sequencing Center for Infectious Disease"/>
            <person name="Wu L."/>
            <person name="Ma J."/>
        </authorList>
    </citation>
    <scope>NUCLEOTIDE SEQUENCE [LARGE SCALE GENOMIC DNA]</scope>
    <source>
        <strain evidence="3">JCM 17805</strain>
    </source>
</reference>
<dbReference type="RefSeq" id="WP_345197782.1">
    <property type="nucleotide sequence ID" value="NZ_BAABFL010000451.1"/>
</dbReference>
<dbReference type="Proteomes" id="UP001500604">
    <property type="component" value="Unassembled WGS sequence"/>
</dbReference>
<feature type="transmembrane region" description="Helical" evidence="1">
    <location>
        <begin position="312"/>
        <end position="345"/>
    </location>
</feature>
<organism evidence="2 3">
    <name type="scientific">Kistimonas scapharcae</name>
    <dbReference type="NCBI Taxonomy" id="1036133"/>
    <lineage>
        <taxon>Bacteria</taxon>
        <taxon>Pseudomonadati</taxon>
        <taxon>Pseudomonadota</taxon>
        <taxon>Gammaproteobacteria</taxon>
        <taxon>Oceanospirillales</taxon>
        <taxon>Endozoicomonadaceae</taxon>
        <taxon>Kistimonas</taxon>
    </lineage>
</organism>
<comment type="caution">
    <text evidence="2">The sequence shown here is derived from an EMBL/GenBank/DDBJ whole genome shotgun (WGS) entry which is preliminary data.</text>
</comment>
<proteinExistence type="predicted"/>
<evidence type="ECO:0000256" key="1">
    <source>
        <dbReference type="SAM" id="Phobius"/>
    </source>
</evidence>
<feature type="transmembrane region" description="Helical" evidence="1">
    <location>
        <begin position="75"/>
        <end position="103"/>
    </location>
</feature>